<name>A0A9J6GED0_HAELO</name>
<reference evidence="2 3" key="1">
    <citation type="journal article" date="2020" name="Cell">
        <title>Large-Scale Comparative Analyses of Tick Genomes Elucidate Their Genetic Diversity and Vector Capacities.</title>
        <authorList>
            <consortium name="Tick Genome and Microbiome Consortium (TIGMIC)"/>
            <person name="Jia N."/>
            <person name="Wang J."/>
            <person name="Shi W."/>
            <person name="Du L."/>
            <person name="Sun Y."/>
            <person name="Zhan W."/>
            <person name="Jiang J.F."/>
            <person name="Wang Q."/>
            <person name="Zhang B."/>
            <person name="Ji P."/>
            <person name="Bell-Sakyi L."/>
            <person name="Cui X.M."/>
            <person name="Yuan T.T."/>
            <person name="Jiang B.G."/>
            <person name="Yang W.F."/>
            <person name="Lam T.T."/>
            <person name="Chang Q.C."/>
            <person name="Ding S.J."/>
            <person name="Wang X.J."/>
            <person name="Zhu J.G."/>
            <person name="Ruan X.D."/>
            <person name="Zhao L."/>
            <person name="Wei J.T."/>
            <person name="Ye R.Z."/>
            <person name="Que T.C."/>
            <person name="Du C.H."/>
            <person name="Zhou Y.H."/>
            <person name="Cheng J.X."/>
            <person name="Dai P.F."/>
            <person name="Guo W.B."/>
            <person name="Han X.H."/>
            <person name="Huang E.J."/>
            <person name="Li L.F."/>
            <person name="Wei W."/>
            <person name="Gao Y.C."/>
            <person name="Liu J.Z."/>
            <person name="Shao H.Z."/>
            <person name="Wang X."/>
            <person name="Wang C.C."/>
            <person name="Yang T.C."/>
            <person name="Huo Q.B."/>
            <person name="Li W."/>
            <person name="Chen H.Y."/>
            <person name="Chen S.E."/>
            <person name="Zhou L.G."/>
            <person name="Ni X.B."/>
            <person name="Tian J.H."/>
            <person name="Sheng Y."/>
            <person name="Liu T."/>
            <person name="Pan Y.S."/>
            <person name="Xia L.Y."/>
            <person name="Li J."/>
            <person name="Zhao F."/>
            <person name="Cao W.C."/>
        </authorList>
    </citation>
    <scope>NUCLEOTIDE SEQUENCE [LARGE SCALE GENOMIC DNA]</scope>
    <source>
        <strain evidence="2">HaeL-2018</strain>
    </source>
</reference>
<comment type="caution">
    <text evidence="2">The sequence shown here is derived from an EMBL/GenBank/DDBJ whole genome shotgun (WGS) entry which is preliminary data.</text>
</comment>
<evidence type="ECO:0000313" key="3">
    <source>
        <dbReference type="Proteomes" id="UP000821853"/>
    </source>
</evidence>
<sequence length="124" mass="13974">MRQWMGQWEGCFLYSRRLRRESCCHRAEAAAAGDLAVVNLCPQRSLVGSLEALRMKSRRSSCQPQIEGGQFPEGGAQRQMRRAHWSWRRLCVGMVHGGRRRRAAVAAPARPLQESTAVRSPAID</sequence>
<evidence type="ECO:0000313" key="2">
    <source>
        <dbReference type="EMBL" id="KAH9373773.1"/>
    </source>
</evidence>
<dbReference type="EMBL" id="JABSTR010000006">
    <property type="protein sequence ID" value="KAH9373773.1"/>
    <property type="molecule type" value="Genomic_DNA"/>
</dbReference>
<proteinExistence type="predicted"/>
<gene>
    <name evidence="2" type="ORF">HPB48_007505</name>
</gene>
<evidence type="ECO:0000256" key="1">
    <source>
        <dbReference type="SAM" id="MobiDB-lite"/>
    </source>
</evidence>
<dbReference type="VEuPathDB" id="VectorBase:HLOH_048245"/>
<organism evidence="2 3">
    <name type="scientific">Haemaphysalis longicornis</name>
    <name type="common">Bush tick</name>
    <dbReference type="NCBI Taxonomy" id="44386"/>
    <lineage>
        <taxon>Eukaryota</taxon>
        <taxon>Metazoa</taxon>
        <taxon>Ecdysozoa</taxon>
        <taxon>Arthropoda</taxon>
        <taxon>Chelicerata</taxon>
        <taxon>Arachnida</taxon>
        <taxon>Acari</taxon>
        <taxon>Parasitiformes</taxon>
        <taxon>Ixodida</taxon>
        <taxon>Ixodoidea</taxon>
        <taxon>Ixodidae</taxon>
        <taxon>Haemaphysalinae</taxon>
        <taxon>Haemaphysalis</taxon>
    </lineage>
</organism>
<keyword evidence="3" id="KW-1185">Reference proteome</keyword>
<accession>A0A9J6GED0</accession>
<dbReference type="AlphaFoldDB" id="A0A9J6GED0"/>
<dbReference type="Proteomes" id="UP000821853">
    <property type="component" value="Chromosome 4"/>
</dbReference>
<feature type="region of interest" description="Disordered" evidence="1">
    <location>
        <begin position="103"/>
        <end position="124"/>
    </location>
</feature>
<protein>
    <submittedName>
        <fullName evidence="2">Uncharacterized protein</fullName>
    </submittedName>
</protein>